<evidence type="ECO:0000256" key="3">
    <source>
        <dbReference type="ARBA" id="ARBA00022801"/>
    </source>
</evidence>
<evidence type="ECO:0000313" key="9">
    <source>
        <dbReference type="Proteomes" id="UP001151699"/>
    </source>
</evidence>
<gene>
    <name evidence="8" type="primary">PDF</name>
    <name evidence="8" type="ORF">Bhyg_17165</name>
</gene>
<dbReference type="OrthoDB" id="276063at2759"/>
<dbReference type="PIRSF" id="PIRSF004749">
    <property type="entry name" value="Pep_def"/>
    <property type="match status" value="1"/>
</dbReference>
<dbReference type="Pfam" id="PF01327">
    <property type="entry name" value="Pep_deformylase"/>
    <property type="match status" value="1"/>
</dbReference>
<dbReference type="PRINTS" id="PR01576">
    <property type="entry name" value="PDEFORMYLASE"/>
</dbReference>
<dbReference type="FunFam" id="3.90.45.10:FF:000003">
    <property type="entry name" value="Peptide deformylase"/>
    <property type="match status" value="1"/>
</dbReference>
<dbReference type="PANTHER" id="PTHR10458">
    <property type="entry name" value="PEPTIDE DEFORMYLASE"/>
    <property type="match status" value="1"/>
</dbReference>
<dbReference type="GO" id="GO:0042586">
    <property type="term" value="F:peptide deformylase activity"/>
    <property type="evidence" value="ECO:0007669"/>
    <property type="project" value="UniProtKB-EC"/>
</dbReference>
<accession>A0A9Q0MJV7</accession>
<dbReference type="EC" id="3.5.1.88" evidence="7"/>
<dbReference type="InterPro" id="IPR023635">
    <property type="entry name" value="Peptide_deformylase"/>
</dbReference>
<dbReference type="SUPFAM" id="SSF56420">
    <property type="entry name" value="Peptide deformylase"/>
    <property type="match status" value="1"/>
</dbReference>
<evidence type="ECO:0000256" key="5">
    <source>
        <dbReference type="ARBA" id="ARBA00037114"/>
    </source>
</evidence>
<dbReference type="GO" id="GO:0005739">
    <property type="term" value="C:mitochondrion"/>
    <property type="evidence" value="ECO:0007669"/>
    <property type="project" value="UniProtKB-ARBA"/>
</dbReference>
<evidence type="ECO:0000256" key="4">
    <source>
        <dbReference type="ARBA" id="ARBA00022917"/>
    </source>
</evidence>
<name>A0A9Q0MJV7_9DIPT</name>
<dbReference type="Proteomes" id="UP001151699">
    <property type="component" value="Unassembled WGS sequence"/>
</dbReference>
<dbReference type="InterPro" id="IPR036821">
    <property type="entry name" value="Peptide_deformylase_sf"/>
</dbReference>
<comment type="catalytic activity">
    <reaction evidence="6 7">
        <text>N-terminal N-formyl-L-methionyl-[peptide] + H2O = N-terminal L-methionyl-[peptide] + formate</text>
        <dbReference type="Rhea" id="RHEA:24420"/>
        <dbReference type="Rhea" id="RHEA-COMP:10639"/>
        <dbReference type="Rhea" id="RHEA-COMP:10640"/>
        <dbReference type="ChEBI" id="CHEBI:15377"/>
        <dbReference type="ChEBI" id="CHEBI:15740"/>
        <dbReference type="ChEBI" id="CHEBI:49298"/>
        <dbReference type="ChEBI" id="CHEBI:64731"/>
        <dbReference type="EC" id="3.5.1.88"/>
    </reaction>
</comment>
<sequence length="124" mass="14264">MRNYNLIIVMEVPARIKGEFSSEQCKVQEIETLPLTVMINPELTVTNYNKKTFVEACGSVRGYSAEVPRYEAVTLKGLNRDGKQHELQLKGWSARIAQHEMDHLNGIVYTDIMNRKSFTCTCWH</sequence>
<comment type="caution">
    <text evidence="8">The sequence shown here is derived from an EMBL/GenBank/DDBJ whole genome shotgun (WGS) entry which is preliminary data.</text>
</comment>
<dbReference type="PANTHER" id="PTHR10458:SF2">
    <property type="entry name" value="PEPTIDE DEFORMYLASE, MITOCHONDRIAL"/>
    <property type="match status" value="1"/>
</dbReference>
<dbReference type="GO" id="GO:0006412">
    <property type="term" value="P:translation"/>
    <property type="evidence" value="ECO:0007669"/>
    <property type="project" value="UniProtKB-KW"/>
</dbReference>
<keyword evidence="3 7" id="KW-0378">Hydrolase</keyword>
<comment type="function">
    <text evidence="5 7">Removes the formyl group from the N-terminal Met of newly synthesized proteins.</text>
</comment>
<reference evidence="8" key="1">
    <citation type="submission" date="2022-07" db="EMBL/GenBank/DDBJ databases">
        <authorList>
            <person name="Trinca V."/>
            <person name="Uliana J.V.C."/>
            <person name="Torres T.T."/>
            <person name="Ward R.J."/>
            <person name="Monesi N."/>
        </authorList>
    </citation>
    <scope>NUCLEOTIDE SEQUENCE</scope>
    <source>
        <strain evidence="8">HSMRA1968</strain>
        <tissue evidence="8">Whole embryos</tissue>
    </source>
</reference>
<proteinExistence type="inferred from homology"/>
<organism evidence="8 9">
    <name type="scientific">Pseudolycoriella hygida</name>
    <dbReference type="NCBI Taxonomy" id="35572"/>
    <lineage>
        <taxon>Eukaryota</taxon>
        <taxon>Metazoa</taxon>
        <taxon>Ecdysozoa</taxon>
        <taxon>Arthropoda</taxon>
        <taxon>Hexapoda</taxon>
        <taxon>Insecta</taxon>
        <taxon>Pterygota</taxon>
        <taxon>Neoptera</taxon>
        <taxon>Endopterygota</taxon>
        <taxon>Diptera</taxon>
        <taxon>Nematocera</taxon>
        <taxon>Sciaroidea</taxon>
        <taxon>Sciaridae</taxon>
        <taxon>Pseudolycoriella</taxon>
    </lineage>
</organism>
<dbReference type="EMBL" id="WJQU01002727">
    <property type="protein sequence ID" value="KAJ6631250.1"/>
    <property type="molecule type" value="Genomic_DNA"/>
</dbReference>
<evidence type="ECO:0000256" key="6">
    <source>
        <dbReference type="ARBA" id="ARBA00048875"/>
    </source>
</evidence>
<keyword evidence="2 7" id="KW-0479">Metal-binding</keyword>
<evidence type="ECO:0000256" key="1">
    <source>
        <dbReference type="ARBA" id="ARBA00010759"/>
    </source>
</evidence>
<evidence type="ECO:0000256" key="7">
    <source>
        <dbReference type="RuleBase" id="RU362111"/>
    </source>
</evidence>
<dbReference type="Gene3D" id="3.90.45.10">
    <property type="entry name" value="Peptide deformylase"/>
    <property type="match status" value="1"/>
</dbReference>
<keyword evidence="9" id="KW-1185">Reference proteome</keyword>
<keyword evidence="4 7" id="KW-0648">Protein biosynthesis</keyword>
<comment type="similarity">
    <text evidence="1 7">Belongs to the polypeptide deformylase family.</text>
</comment>
<evidence type="ECO:0000313" key="8">
    <source>
        <dbReference type="EMBL" id="KAJ6631250.1"/>
    </source>
</evidence>
<feature type="non-terminal residue" evidence="8">
    <location>
        <position position="124"/>
    </location>
</feature>
<evidence type="ECO:0000256" key="2">
    <source>
        <dbReference type="ARBA" id="ARBA00022723"/>
    </source>
</evidence>
<dbReference type="AlphaFoldDB" id="A0A9Q0MJV7"/>
<dbReference type="GO" id="GO:0046872">
    <property type="term" value="F:metal ion binding"/>
    <property type="evidence" value="ECO:0007669"/>
    <property type="project" value="UniProtKB-KW"/>
</dbReference>
<protein>
    <recommendedName>
        <fullName evidence="7">Peptide deformylase</fullName>
        <ecNumber evidence="7">3.5.1.88</ecNumber>
    </recommendedName>
</protein>